<reference evidence="8" key="1">
    <citation type="journal article" date="2019" name="Int. J. Syst. Evol. Microbiol.">
        <title>The Global Catalogue of Microorganisms (GCM) 10K type strain sequencing project: providing services to taxonomists for standard genome sequencing and annotation.</title>
        <authorList>
            <consortium name="The Broad Institute Genomics Platform"/>
            <consortium name="The Broad Institute Genome Sequencing Center for Infectious Disease"/>
            <person name="Wu L."/>
            <person name="Ma J."/>
        </authorList>
    </citation>
    <scope>NUCLEOTIDE SEQUENCE [LARGE SCALE GENOMIC DNA]</scope>
    <source>
        <strain evidence="8">JCM 19212</strain>
    </source>
</reference>
<evidence type="ECO:0000256" key="1">
    <source>
        <dbReference type="ARBA" id="ARBA00004651"/>
    </source>
</evidence>
<protein>
    <recommendedName>
        <fullName evidence="9">Flippase-like domain-containing protein</fullName>
    </recommendedName>
</protein>
<evidence type="ECO:0008006" key="9">
    <source>
        <dbReference type="Google" id="ProtNLM"/>
    </source>
</evidence>
<evidence type="ECO:0000256" key="2">
    <source>
        <dbReference type="ARBA" id="ARBA00022475"/>
    </source>
</evidence>
<dbReference type="EMBL" id="BAABKY010000001">
    <property type="protein sequence ID" value="GAA5070588.1"/>
    <property type="molecule type" value="Genomic_DNA"/>
</dbReference>
<feature type="transmembrane region" description="Helical" evidence="6">
    <location>
        <begin position="115"/>
        <end position="138"/>
    </location>
</feature>
<evidence type="ECO:0000256" key="3">
    <source>
        <dbReference type="ARBA" id="ARBA00022692"/>
    </source>
</evidence>
<dbReference type="RefSeq" id="WP_158982630.1">
    <property type="nucleotide sequence ID" value="NZ_BAABKY010000001.1"/>
</dbReference>
<feature type="transmembrane region" description="Helical" evidence="6">
    <location>
        <begin position="284"/>
        <end position="308"/>
    </location>
</feature>
<keyword evidence="2" id="KW-1003">Cell membrane</keyword>
<evidence type="ECO:0000256" key="6">
    <source>
        <dbReference type="SAM" id="Phobius"/>
    </source>
</evidence>
<dbReference type="Proteomes" id="UP001501083">
    <property type="component" value="Unassembled WGS sequence"/>
</dbReference>
<dbReference type="Pfam" id="PF03706">
    <property type="entry name" value="LPG_synthase_TM"/>
    <property type="match status" value="1"/>
</dbReference>
<keyword evidence="4 6" id="KW-1133">Transmembrane helix</keyword>
<accession>A0ABP9L690</accession>
<proteinExistence type="predicted"/>
<evidence type="ECO:0000256" key="4">
    <source>
        <dbReference type="ARBA" id="ARBA00022989"/>
    </source>
</evidence>
<feature type="transmembrane region" description="Helical" evidence="6">
    <location>
        <begin position="242"/>
        <end position="264"/>
    </location>
</feature>
<comment type="subcellular location">
    <subcellularLocation>
        <location evidence="1">Cell membrane</location>
        <topology evidence="1">Multi-pass membrane protein</topology>
    </subcellularLocation>
</comment>
<keyword evidence="8" id="KW-1185">Reference proteome</keyword>
<evidence type="ECO:0000256" key="5">
    <source>
        <dbReference type="ARBA" id="ARBA00023136"/>
    </source>
</evidence>
<comment type="caution">
    <text evidence="7">The sequence shown here is derived from an EMBL/GenBank/DDBJ whole genome shotgun (WGS) entry which is preliminary data.</text>
</comment>
<keyword evidence="5 6" id="KW-0472">Membrane</keyword>
<evidence type="ECO:0000313" key="7">
    <source>
        <dbReference type="EMBL" id="GAA5070588.1"/>
    </source>
</evidence>
<feature type="transmembrane region" description="Helical" evidence="6">
    <location>
        <begin position="75"/>
        <end position="95"/>
    </location>
</feature>
<gene>
    <name evidence="7" type="ORF">GCM10025759_08760</name>
</gene>
<feature type="transmembrane region" description="Helical" evidence="6">
    <location>
        <begin position="212"/>
        <end position="230"/>
    </location>
</feature>
<sequence>MQRLLRSTPFRFAIKIAASLLLIALLFRSAPPKEVMLELGRLPIGALAAGAVITMLSWLLSAVRLQRLMPEARMGTVVMVTLSSMFYSVILPGQVAGEAVKAYRLGRTHGALGRAAAATVLDKLIAILALFVIATLMAPFATGLPVQLRWLLLAASVALGLALLLMFDPRFTGRWKRVIATIRFQRLRDGALKLLDTASGIARRPRPLAENFGMAVVFHACCIAVHPLIASHLGIELSIANWTLVYACVALLLIVPISFAGLGLREGGYVGLLGVLGVPADRALSLSLVFFGYLLLGAFLGWLVELFADKPPSA</sequence>
<dbReference type="InterPro" id="IPR022791">
    <property type="entry name" value="L-PG_synthase/AglD"/>
</dbReference>
<dbReference type="PANTHER" id="PTHR40277:SF1">
    <property type="entry name" value="BLL5419 PROTEIN"/>
    <property type="match status" value="1"/>
</dbReference>
<keyword evidence="3 6" id="KW-0812">Transmembrane</keyword>
<name>A0ABP9L690_9GAMM</name>
<feature type="transmembrane region" description="Helical" evidence="6">
    <location>
        <begin position="150"/>
        <end position="167"/>
    </location>
</feature>
<evidence type="ECO:0000313" key="8">
    <source>
        <dbReference type="Proteomes" id="UP001501083"/>
    </source>
</evidence>
<dbReference type="PANTHER" id="PTHR40277">
    <property type="entry name" value="BLL5419 PROTEIN"/>
    <property type="match status" value="1"/>
</dbReference>
<organism evidence="7 8">
    <name type="scientific">Lysobacter panacisoli</name>
    <dbReference type="NCBI Taxonomy" id="1255263"/>
    <lineage>
        <taxon>Bacteria</taxon>
        <taxon>Pseudomonadati</taxon>
        <taxon>Pseudomonadota</taxon>
        <taxon>Gammaproteobacteria</taxon>
        <taxon>Lysobacterales</taxon>
        <taxon>Lysobacteraceae</taxon>
        <taxon>Lysobacter</taxon>
    </lineage>
</organism>
<feature type="transmembrane region" description="Helical" evidence="6">
    <location>
        <begin position="42"/>
        <end position="63"/>
    </location>
</feature>